<keyword evidence="3" id="KW-1133">Transmembrane helix</keyword>
<feature type="domain" description="FAD-binding" evidence="4">
    <location>
        <begin position="3"/>
        <end position="317"/>
    </location>
</feature>
<proteinExistence type="inferred from homology"/>
<dbReference type="InterPro" id="IPR002938">
    <property type="entry name" value="FAD-bd"/>
</dbReference>
<name>A0A2T7AUI6_9ENTR</name>
<reference evidence="5 8" key="2">
    <citation type="submission" date="2019-08" db="EMBL/GenBank/DDBJ databases">
        <title>Prevalence, distribution, and phylogeny of type two toxin-antitoxin genes possessed by Cronobacter species where C. sakazakii homologs follow sequence type lineages.</title>
        <authorList>
            <person name="Finkelstein S."/>
            <person name="Negrete F."/>
            <person name="Jang H."/>
            <person name="Gopinath G.R."/>
            <person name="Tall B.D."/>
        </authorList>
    </citation>
    <scope>NUCLEOTIDE SEQUENCE [LARGE SCALE GENOMIC DNA]</scope>
    <source>
        <strain evidence="5 8">MOD1_GK1257</strain>
    </source>
</reference>
<evidence type="ECO:0000256" key="2">
    <source>
        <dbReference type="ARBA" id="ARBA00040363"/>
    </source>
</evidence>
<dbReference type="Proteomes" id="UP000469927">
    <property type="component" value="Unassembled WGS sequence"/>
</dbReference>
<dbReference type="RefSeq" id="WP_075192926.1">
    <property type="nucleotide sequence ID" value="NZ_JADKNN010000016.1"/>
</dbReference>
<evidence type="ECO:0000256" key="1">
    <source>
        <dbReference type="ARBA" id="ARBA00038079"/>
    </source>
</evidence>
<evidence type="ECO:0000256" key="3">
    <source>
        <dbReference type="SAM" id="Phobius"/>
    </source>
</evidence>
<dbReference type="GO" id="GO:0071949">
    <property type="term" value="F:FAD binding"/>
    <property type="evidence" value="ECO:0007669"/>
    <property type="project" value="InterPro"/>
</dbReference>
<keyword evidence="3" id="KW-0812">Transmembrane</keyword>
<dbReference type="Gene3D" id="3.50.50.60">
    <property type="entry name" value="FAD/NAD(P)-binding domain"/>
    <property type="match status" value="1"/>
</dbReference>
<comment type="caution">
    <text evidence="6">The sequence shown here is derived from an EMBL/GenBank/DDBJ whole genome shotgun (WGS) entry which is preliminary data.</text>
</comment>
<dbReference type="InterPro" id="IPR036188">
    <property type="entry name" value="FAD/NAD-bd_sf"/>
</dbReference>
<sequence length="404" mass="43608">MTYDVLIVGGGVGGSACAILLRQLGMTVRLIEKMPDAQRYKKLCTHFIQPAAIPVLEQLNMAALASPPYSVRTKAAFITAAGYIDPEGGYGPASEGYALNLERSVLDPALRQQAENAGMESGFGERVTALERTPDGWTLTVEKDAQSQLLRGRMLVAADGRTSVIARLTGNEAVAHENQRATFFAYCSGIAAPAQGRSLFAHSAGGMAFLYPLTGGRTLLSAYVDKEMAKRWQDERAEQALLRYFAAVPQMPDVRNARFETPVYGYQDYPSLVRQPVLADIAFIGDAALSLDPMSGVGCSFALQAASMLAAALGEQASLPAALKAYAQRFNGYFPAHARGIIADSLITKDEARQQQLYQAILADPMLQRQYRDLTGRLLSPPAFQNAYLVSKARQRTATARAGA</sequence>
<dbReference type="AlphaFoldDB" id="A0A2T7AUI6"/>
<protein>
    <recommendedName>
        <fullName evidence="2">Protein CbrA</fullName>
    </recommendedName>
</protein>
<dbReference type="PANTHER" id="PTHR42685:SF22">
    <property type="entry name" value="CONDITIONED MEDIUM FACTOR RECEPTOR 1"/>
    <property type="match status" value="1"/>
</dbReference>
<comment type="similarity">
    <text evidence="1">Belongs to the CbrA family.</text>
</comment>
<dbReference type="EMBL" id="MSAE01000014">
    <property type="protein sequence ID" value="PUX15438.1"/>
    <property type="molecule type" value="Genomic_DNA"/>
</dbReference>
<organism evidence="6 7">
    <name type="scientific">Cronobacter muytjensii</name>
    <dbReference type="NCBI Taxonomy" id="413501"/>
    <lineage>
        <taxon>Bacteria</taxon>
        <taxon>Pseudomonadati</taxon>
        <taxon>Pseudomonadota</taxon>
        <taxon>Gammaproteobacteria</taxon>
        <taxon>Enterobacterales</taxon>
        <taxon>Enterobacteriaceae</taxon>
        <taxon>Cronobacter</taxon>
    </lineage>
</organism>
<accession>A0A2T7AUI6</accession>
<evidence type="ECO:0000313" key="5">
    <source>
        <dbReference type="EMBL" id="KAB0883792.1"/>
    </source>
</evidence>
<dbReference type="SUPFAM" id="SSF51905">
    <property type="entry name" value="FAD/NAD(P)-binding domain"/>
    <property type="match status" value="1"/>
</dbReference>
<keyword evidence="8" id="KW-1185">Reference proteome</keyword>
<dbReference type="Pfam" id="PF01494">
    <property type="entry name" value="FAD_binding_3"/>
    <property type="match status" value="1"/>
</dbReference>
<reference evidence="6 7" key="1">
    <citation type="submission" date="2016-12" db="EMBL/GenBank/DDBJ databases">
        <title>Analysis of the Molecular Diversity Among Cronobacter Species Isolated from Filth Flies Using a Pan Genomic DNA Microarray.</title>
        <authorList>
            <person name="Pava-Ripoll M."/>
            <person name="Tall B."/>
            <person name="Farber J."/>
            <person name="Fanning S."/>
            <person name="Lehner A."/>
            <person name="Stephan R."/>
            <person name="Pagotto F."/>
            <person name="Iverson C."/>
            <person name="Ziobro G."/>
            <person name="Miller A."/>
            <person name="Pearson R."/>
            <person name="Yan Q."/>
            <person name="Kim M."/>
            <person name="Jeong S."/>
            <person name="Park J."/>
            <person name="Jun S."/>
            <person name="Choi H."/>
            <person name="Chung T."/>
            <person name="Yoo Y."/>
            <person name="Park E."/>
            <person name="Hwang S."/>
            <person name="Lee B."/>
            <person name="Sathyamoorthy V."/>
            <person name="Carter L."/>
            <person name="Mammel M."/>
            <person name="Jackson S."/>
            <person name="Kothary M."/>
            <person name="Patel I."/>
            <person name="Grim C."/>
            <person name="Gopinath G."/>
            <person name="Gangiredla J."/>
            <person name="Chase H."/>
        </authorList>
    </citation>
    <scope>NUCLEOTIDE SEQUENCE [LARGE SCALE GENOMIC DNA]</scope>
    <source>
        <strain evidence="6 7">MOD1-Md1s</strain>
    </source>
</reference>
<gene>
    <name evidence="6" type="ORF">AUN14_08060</name>
    <name evidence="5" type="ORF">FZI19_05760</name>
</gene>
<dbReference type="InterPro" id="IPR050407">
    <property type="entry name" value="Geranylgeranyl_reductase"/>
</dbReference>
<evidence type="ECO:0000259" key="4">
    <source>
        <dbReference type="Pfam" id="PF01494"/>
    </source>
</evidence>
<evidence type="ECO:0000313" key="6">
    <source>
        <dbReference type="EMBL" id="PUX15438.1"/>
    </source>
</evidence>
<keyword evidence="3" id="KW-0472">Membrane</keyword>
<evidence type="ECO:0000313" key="8">
    <source>
        <dbReference type="Proteomes" id="UP000469927"/>
    </source>
</evidence>
<feature type="transmembrane region" description="Helical" evidence="3">
    <location>
        <begin position="6"/>
        <end position="24"/>
    </location>
</feature>
<dbReference type="Proteomes" id="UP000244378">
    <property type="component" value="Unassembled WGS sequence"/>
</dbReference>
<dbReference type="OrthoDB" id="103324at2"/>
<dbReference type="PANTHER" id="PTHR42685">
    <property type="entry name" value="GERANYLGERANYL DIPHOSPHATE REDUCTASE"/>
    <property type="match status" value="1"/>
</dbReference>
<dbReference type="PRINTS" id="PR00420">
    <property type="entry name" value="RNGMNOXGNASE"/>
</dbReference>
<evidence type="ECO:0000313" key="7">
    <source>
        <dbReference type="Proteomes" id="UP000244378"/>
    </source>
</evidence>
<dbReference type="EMBL" id="WAGD01000013">
    <property type="protein sequence ID" value="KAB0883792.1"/>
    <property type="molecule type" value="Genomic_DNA"/>
</dbReference>